<dbReference type="Proteomes" id="UP000287830">
    <property type="component" value="Unassembled WGS sequence"/>
</dbReference>
<keyword evidence="1" id="KW-1133">Transmembrane helix</keyword>
<dbReference type="RefSeq" id="WP_125044503.1">
    <property type="nucleotide sequence ID" value="NZ_BHZC01000001.1"/>
</dbReference>
<gene>
    <name evidence="2" type="ORF">OEIGOIKO_01917</name>
</gene>
<dbReference type="EMBL" id="BHZC01000001">
    <property type="protein sequence ID" value="GCD34192.1"/>
    <property type="molecule type" value="Genomic_DNA"/>
</dbReference>
<dbReference type="OrthoDB" id="3854979at2"/>
<reference evidence="2 3" key="1">
    <citation type="submission" date="2018-11" db="EMBL/GenBank/DDBJ databases">
        <title>Whole genome sequence of Streptomyces chrestomyceticus NBRC 13444(T).</title>
        <authorList>
            <person name="Komaki H."/>
            <person name="Tamura T."/>
        </authorList>
    </citation>
    <scope>NUCLEOTIDE SEQUENCE [LARGE SCALE GENOMIC DNA]</scope>
    <source>
        <strain evidence="2 3">NBRC 13444</strain>
    </source>
</reference>
<evidence type="ECO:0000313" key="2">
    <source>
        <dbReference type="EMBL" id="GCD34192.1"/>
    </source>
</evidence>
<keyword evidence="1" id="KW-0812">Transmembrane</keyword>
<evidence type="ECO:0000256" key="1">
    <source>
        <dbReference type="SAM" id="Phobius"/>
    </source>
</evidence>
<proteinExistence type="predicted"/>
<evidence type="ECO:0008006" key="4">
    <source>
        <dbReference type="Google" id="ProtNLM"/>
    </source>
</evidence>
<dbReference type="AlphaFoldDB" id="A0A7U9PVG0"/>
<name>A0A7U9PVG0_9ACTN</name>
<dbReference type="GeneID" id="95620919"/>
<comment type="caution">
    <text evidence="2">The sequence shown here is derived from an EMBL/GenBank/DDBJ whole genome shotgun (WGS) entry which is preliminary data.</text>
</comment>
<accession>A0A7U9PVG0</accession>
<sequence length="128" mass="13455">MSEIPPSYVPADPSDAAADVHHRRSRLLFVGMFVVLAGLLALAWFLRSDKTGDAASLRQGDCFKNTGTTEKPRPEKLSCTEPSADYSVVKVVKGGVSATLECSGVPGTIGAFSQVGSDSFVVCFGNNS</sequence>
<feature type="transmembrane region" description="Helical" evidence="1">
    <location>
        <begin position="27"/>
        <end position="46"/>
    </location>
</feature>
<protein>
    <recommendedName>
        <fullName evidence="4">Transmembrane protein</fullName>
    </recommendedName>
</protein>
<organism evidence="2 3">
    <name type="scientific">Streptomyces chrestomyceticus JCM 4735</name>
    <dbReference type="NCBI Taxonomy" id="1306181"/>
    <lineage>
        <taxon>Bacteria</taxon>
        <taxon>Bacillati</taxon>
        <taxon>Actinomycetota</taxon>
        <taxon>Actinomycetes</taxon>
        <taxon>Kitasatosporales</taxon>
        <taxon>Streptomycetaceae</taxon>
        <taxon>Streptomyces</taxon>
    </lineage>
</organism>
<keyword evidence="1" id="KW-0472">Membrane</keyword>
<evidence type="ECO:0000313" key="3">
    <source>
        <dbReference type="Proteomes" id="UP000287830"/>
    </source>
</evidence>